<feature type="domain" description="GS beta-grasp" evidence="3">
    <location>
        <begin position="457"/>
        <end position="550"/>
    </location>
</feature>
<evidence type="ECO:0000256" key="1">
    <source>
        <dbReference type="PROSITE-ProRule" id="PRU01330"/>
    </source>
</evidence>
<dbReference type="STRING" id="336963.C4JDZ6"/>
<dbReference type="InParanoid" id="C4JDZ6"/>
<dbReference type="SUPFAM" id="SSF51556">
    <property type="entry name" value="Metallo-dependent hydrolases"/>
    <property type="match status" value="1"/>
</dbReference>
<dbReference type="KEGG" id="ure:UREG_00420"/>
<dbReference type="GeneID" id="8444503"/>
<dbReference type="Gene3D" id="3.30.590.10">
    <property type="entry name" value="Glutamine synthetase/guanido kinase, catalytic domain"/>
    <property type="match status" value="1"/>
</dbReference>
<protein>
    <submittedName>
        <fullName evidence="5">FluG protein</fullName>
    </submittedName>
</protein>
<dbReference type="GO" id="GO:0006542">
    <property type="term" value="P:glutamine biosynthetic process"/>
    <property type="evidence" value="ECO:0007669"/>
    <property type="project" value="InterPro"/>
</dbReference>
<dbReference type="Proteomes" id="UP000002058">
    <property type="component" value="Unassembled WGS sequence"/>
</dbReference>
<dbReference type="GO" id="GO:0016787">
    <property type="term" value="F:hydrolase activity"/>
    <property type="evidence" value="ECO:0007669"/>
    <property type="project" value="InterPro"/>
</dbReference>
<dbReference type="Gene3D" id="3.20.20.140">
    <property type="entry name" value="Metal-dependent hydrolases"/>
    <property type="match status" value="1"/>
</dbReference>
<dbReference type="SMART" id="SM01230">
    <property type="entry name" value="Gln-synt_C"/>
    <property type="match status" value="1"/>
</dbReference>
<name>C4JDZ6_UNCRE</name>
<evidence type="ECO:0000259" key="4">
    <source>
        <dbReference type="PROSITE" id="PS51987"/>
    </source>
</evidence>
<evidence type="ECO:0000313" key="6">
    <source>
        <dbReference type="Proteomes" id="UP000002058"/>
    </source>
</evidence>
<dbReference type="InterPro" id="IPR006680">
    <property type="entry name" value="Amidohydro-rel"/>
</dbReference>
<dbReference type="InterPro" id="IPR032466">
    <property type="entry name" value="Metal_Hydrolase"/>
</dbReference>
<comment type="similarity">
    <text evidence="1 2">Belongs to the glutamine synthetase family.</text>
</comment>
<dbReference type="GO" id="GO:0004356">
    <property type="term" value="F:glutamine synthetase activity"/>
    <property type="evidence" value="ECO:0007669"/>
    <property type="project" value="InterPro"/>
</dbReference>
<dbReference type="PANTHER" id="PTHR43383:SF2">
    <property type="entry name" value="AMIDOHYDROLASE 2 FAMILY PROTEIN"/>
    <property type="match status" value="1"/>
</dbReference>
<evidence type="ECO:0000256" key="2">
    <source>
        <dbReference type="RuleBase" id="RU000384"/>
    </source>
</evidence>
<dbReference type="EMBL" id="CH476615">
    <property type="protein sequence ID" value="EEP75574.1"/>
    <property type="molecule type" value="Genomic_DNA"/>
</dbReference>
<proteinExistence type="inferred from homology"/>
<dbReference type="InterPro" id="IPR014746">
    <property type="entry name" value="Gln_synth/guanido_kin_cat_dom"/>
</dbReference>
<dbReference type="SUPFAM" id="SSF55931">
    <property type="entry name" value="Glutamine synthetase/guanido kinase"/>
    <property type="match status" value="1"/>
</dbReference>
<dbReference type="VEuPathDB" id="FungiDB:UREG_00420"/>
<dbReference type="InterPro" id="IPR008146">
    <property type="entry name" value="Gln_synth_cat_dom"/>
</dbReference>
<dbReference type="Pfam" id="PF04909">
    <property type="entry name" value="Amidohydro_2"/>
    <property type="match status" value="1"/>
</dbReference>
<dbReference type="InterPro" id="IPR008147">
    <property type="entry name" value="Gln_synt_N"/>
</dbReference>
<dbReference type="HOGENOM" id="CLU_017290_6_3_1"/>
<keyword evidence="6" id="KW-1185">Reference proteome</keyword>
<evidence type="ECO:0000313" key="5">
    <source>
        <dbReference type="EMBL" id="EEP75574.1"/>
    </source>
</evidence>
<accession>C4JDZ6</accession>
<sequence>MADVRRLRHLIYNYPIIDNHAHNILSQESATDYSRYPLEAVTSEAQGKALIDDVTKSLSHHRAVNQLAELYGCEPKWEAIKLARQKAIEEDYSGLVKRCLEGTHMLLIDDGLVSGDDVKGYSWHDEYTNSTTRRVVRIEAVAKEQIERLAEGIQAQFPKDVARLKESVSESGWFIDRCFDELELRFMDIIHEALDDPIVAGFKSVICYRTGLKDIKAHSREKIVSQFIPHLRTALDGGGARIQGKYLNDHIVTMTLDCIQEKLTQTGVGKPIQFHTGLGDADINLVLSNPAHLQSLVESYSTVEFVLLHSSYPFTREAGYLASMYKNVHLDIGEVFPMVNRDGQLSILRQSLELVPTSKILWSTDGHFHPETFWLANKQFREIMDAVLLEYVAKKDLTIAQAMDAVKGILFDNSNQLYSLDQTAEYHPGDSFQTTIRSPMTPSQNTPTLDRFLEINSHVEFIWAILLDYTATARVRMFPIREFAKIVKGERKVGITLAILNMIQNDTAVPPGPLIAGQLYLKFDLSTLSINAGIASKSATVMTFWETEDGKPQEGCPRTILQTIANKCETEFEVKLLCGFEIEVVFMEKSNSDSGPTVYKPWLRNHFWSNMTSDTRRALPLIEDIVSELAKINVFIEQFHTESGPGQFEFILPPASPLEAVDTLFKARQTIVHLAERQGLRATLYPRPFAFSAGTAAHVHISINPAAKETSFLAGLLHHLPAILPFTFPQDASYERVKEGIWAGGVWVAWGYQNRETPVRKICPGHWEVKSMDGLANPYLGAAAIIAGGYLGMKSGMELSIQDCRVDTATLSSSQRAELGIYTRMPESLDQALVALEADAQLRDVLGKGWVDRYIGVRRGEQAMLNKMSEEERKTWLIERY</sequence>
<dbReference type="PROSITE" id="PS51987">
    <property type="entry name" value="GS_CATALYTIC"/>
    <property type="match status" value="1"/>
</dbReference>
<dbReference type="PROSITE" id="PS51986">
    <property type="entry name" value="GS_BETA_GRASP"/>
    <property type="match status" value="1"/>
</dbReference>
<dbReference type="AlphaFoldDB" id="C4JDZ6"/>
<evidence type="ECO:0000259" key="3">
    <source>
        <dbReference type="PROSITE" id="PS51986"/>
    </source>
</evidence>
<dbReference type="PANTHER" id="PTHR43383">
    <property type="entry name" value="NODULIN 6"/>
    <property type="match status" value="1"/>
</dbReference>
<gene>
    <name evidence="5" type="ORF">UREG_00420</name>
</gene>
<reference evidence="6" key="1">
    <citation type="journal article" date="2009" name="Genome Res.">
        <title>Comparative genomic analyses of the human fungal pathogens Coccidioides and their relatives.</title>
        <authorList>
            <person name="Sharpton T.J."/>
            <person name="Stajich J.E."/>
            <person name="Rounsley S.D."/>
            <person name="Gardner M.J."/>
            <person name="Wortman J.R."/>
            <person name="Jordar V.S."/>
            <person name="Maiti R."/>
            <person name="Kodira C.D."/>
            <person name="Neafsey D.E."/>
            <person name="Zeng Q."/>
            <person name="Hung C.-Y."/>
            <person name="McMahan C."/>
            <person name="Muszewska A."/>
            <person name="Grynberg M."/>
            <person name="Mandel M.A."/>
            <person name="Kellner E.M."/>
            <person name="Barker B.M."/>
            <person name="Galgiani J.N."/>
            <person name="Orbach M.J."/>
            <person name="Kirkland T.N."/>
            <person name="Cole G.T."/>
            <person name="Henn M.R."/>
            <person name="Birren B.W."/>
            <person name="Taylor J.W."/>
        </authorList>
    </citation>
    <scope>NUCLEOTIDE SEQUENCE [LARGE SCALE GENOMIC DNA]</scope>
    <source>
        <strain evidence="6">UAMH 1704</strain>
    </source>
</reference>
<feature type="domain" description="GS catalytic" evidence="4">
    <location>
        <begin position="557"/>
        <end position="881"/>
    </location>
</feature>
<dbReference type="eggNOG" id="KOG0683">
    <property type="taxonomic scope" value="Eukaryota"/>
</dbReference>
<dbReference type="RefSeq" id="XP_002540907.1">
    <property type="nucleotide sequence ID" value="XM_002540861.1"/>
</dbReference>
<dbReference type="OrthoDB" id="3364440at2759"/>
<dbReference type="OMA" id="LEGCPRT"/>
<organism evidence="5 6">
    <name type="scientific">Uncinocarpus reesii (strain UAMH 1704)</name>
    <dbReference type="NCBI Taxonomy" id="336963"/>
    <lineage>
        <taxon>Eukaryota</taxon>
        <taxon>Fungi</taxon>
        <taxon>Dikarya</taxon>
        <taxon>Ascomycota</taxon>
        <taxon>Pezizomycotina</taxon>
        <taxon>Eurotiomycetes</taxon>
        <taxon>Eurotiomycetidae</taxon>
        <taxon>Onygenales</taxon>
        <taxon>Onygenaceae</taxon>
        <taxon>Uncinocarpus</taxon>
    </lineage>
</organism>
<dbReference type="Pfam" id="PF00120">
    <property type="entry name" value="Gln-synt_C"/>
    <property type="match status" value="1"/>
</dbReference>